<dbReference type="Proteomes" id="UP000664859">
    <property type="component" value="Unassembled WGS sequence"/>
</dbReference>
<sequence length="240" mass="27074">MLLFCMLIKATEALPPDPRRLELRYWSNDDVLVEAWRLAYATPWLRAVLEQCAQQQQQHEQQQLQDQQEQSELEQPPQWAQGITDFINRPPPRHTPLPPPEAPLQLLPPPHDYRERSELWVLFIPLLMLAPYLLLVPAAAAALLSTEPQGSMEREEGRGMLALLAILRPAVPLALMLTPLLANLSVPGNAIQRSGFSKIVSPLDLEPPPPELRWPEWLLFMIGRDIPAPHALPGASPHSE</sequence>
<keyword evidence="3" id="KW-0472">Membrane</keyword>
<keyword evidence="5" id="KW-1185">Reference proteome</keyword>
<feature type="transmembrane region" description="Helical" evidence="3">
    <location>
        <begin position="161"/>
        <end position="182"/>
    </location>
</feature>
<proteinExistence type="predicted"/>
<dbReference type="EMBL" id="JAFCMP010000083">
    <property type="protein sequence ID" value="KAG5187755.1"/>
    <property type="molecule type" value="Genomic_DNA"/>
</dbReference>
<feature type="transmembrane region" description="Helical" evidence="3">
    <location>
        <begin position="119"/>
        <end position="140"/>
    </location>
</feature>
<keyword evidence="1" id="KW-0175">Coiled coil</keyword>
<evidence type="ECO:0000256" key="2">
    <source>
        <dbReference type="SAM" id="MobiDB-lite"/>
    </source>
</evidence>
<organism evidence="4 5">
    <name type="scientific">Tribonema minus</name>
    <dbReference type="NCBI Taxonomy" id="303371"/>
    <lineage>
        <taxon>Eukaryota</taxon>
        <taxon>Sar</taxon>
        <taxon>Stramenopiles</taxon>
        <taxon>Ochrophyta</taxon>
        <taxon>PX clade</taxon>
        <taxon>Xanthophyceae</taxon>
        <taxon>Tribonematales</taxon>
        <taxon>Tribonemataceae</taxon>
        <taxon>Tribonema</taxon>
    </lineage>
</organism>
<protein>
    <submittedName>
        <fullName evidence="4">Uncharacterized protein</fullName>
    </submittedName>
</protein>
<evidence type="ECO:0000313" key="5">
    <source>
        <dbReference type="Proteomes" id="UP000664859"/>
    </source>
</evidence>
<comment type="caution">
    <text evidence="4">The sequence shown here is derived from an EMBL/GenBank/DDBJ whole genome shotgun (WGS) entry which is preliminary data.</text>
</comment>
<gene>
    <name evidence="4" type="ORF">JKP88DRAFT_287929</name>
</gene>
<feature type="region of interest" description="Disordered" evidence="2">
    <location>
        <begin position="82"/>
        <end position="109"/>
    </location>
</feature>
<keyword evidence="3" id="KW-1133">Transmembrane helix</keyword>
<feature type="compositionally biased region" description="Pro residues" evidence="2">
    <location>
        <begin position="89"/>
        <end position="109"/>
    </location>
</feature>
<accession>A0A835Z676</accession>
<evidence type="ECO:0000256" key="1">
    <source>
        <dbReference type="SAM" id="Coils"/>
    </source>
</evidence>
<name>A0A835Z676_9STRA</name>
<evidence type="ECO:0000313" key="4">
    <source>
        <dbReference type="EMBL" id="KAG5187755.1"/>
    </source>
</evidence>
<reference evidence="4" key="1">
    <citation type="submission" date="2021-02" db="EMBL/GenBank/DDBJ databases">
        <title>First Annotated Genome of the Yellow-green Alga Tribonema minus.</title>
        <authorList>
            <person name="Mahan K.M."/>
        </authorList>
    </citation>
    <scope>NUCLEOTIDE SEQUENCE</scope>
    <source>
        <strain evidence="4">UTEX B ZZ1240</strain>
    </source>
</reference>
<evidence type="ECO:0000256" key="3">
    <source>
        <dbReference type="SAM" id="Phobius"/>
    </source>
</evidence>
<feature type="coiled-coil region" evidence="1">
    <location>
        <begin position="45"/>
        <end position="74"/>
    </location>
</feature>
<keyword evidence="3" id="KW-0812">Transmembrane</keyword>
<dbReference type="AlphaFoldDB" id="A0A835Z676"/>